<comment type="caution">
    <text evidence="1">The sequence shown here is derived from an EMBL/GenBank/DDBJ whole genome shotgun (WGS) entry which is preliminary data.</text>
</comment>
<dbReference type="OrthoDB" id="3788371at2759"/>
<dbReference type="AlphaFoldDB" id="A0A9P4QQX9"/>
<evidence type="ECO:0000313" key="2">
    <source>
        <dbReference type="Proteomes" id="UP000799444"/>
    </source>
</evidence>
<dbReference type="EMBL" id="ML996182">
    <property type="protein sequence ID" value="KAF2732123.1"/>
    <property type="molecule type" value="Genomic_DNA"/>
</dbReference>
<reference evidence="1" key="1">
    <citation type="journal article" date="2020" name="Stud. Mycol.">
        <title>101 Dothideomycetes genomes: a test case for predicting lifestyles and emergence of pathogens.</title>
        <authorList>
            <person name="Haridas S."/>
            <person name="Albert R."/>
            <person name="Binder M."/>
            <person name="Bloem J."/>
            <person name="Labutti K."/>
            <person name="Salamov A."/>
            <person name="Andreopoulos B."/>
            <person name="Baker S."/>
            <person name="Barry K."/>
            <person name="Bills G."/>
            <person name="Bluhm B."/>
            <person name="Cannon C."/>
            <person name="Castanera R."/>
            <person name="Culley D."/>
            <person name="Daum C."/>
            <person name="Ezra D."/>
            <person name="Gonzalez J."/>
            <person name="Henrissat B."/>
            <person name="Kuo A."/>
            <person name="Liang C."/>
            <person name="Lipzen A."/>
            <person name="Lutzoni F."/>
            <person name="Magnuson J."/>
            <person name="Mondo S."/>
            <person name="Nolan M."/>
            <person name="Ohm R."/>
            <person name="Pangilinan J."/>
            <person name="Park H.-J."/>
            <person name="Ramirez L."/>
            <person name="Alfaro M."/>
            <person name="Sun H."/>
            <person name="Tritt A."/>
            <person name="Yoshinaga Y."/>
            <person name="Zwiers L.-H."/>
            <person name="Turgeon B."/>
            <person name="Goodwin S."/>
            <person name="Spatafora J."/>
            <person name="Crous P."/>
            <person name="Grigoriev I."/>
        </authorList>
    </citation>
    <scope>NUCLEOTIDE SEQUENCE</scope>
    <source>
        <strain evidence="1">CBS 125425</strain>
    </source>
</reference>
<proteinExistence type="predicted"/>
<protein>
    <submittedName>
        <fullName evidence="1">Uncharacterized protein</fullName>
    </submittedName>
</protein>
<keyword evidence="2" id="KW-1185">Reference proteome</keyword>
<evidence type="ECO:0000313" key="1">
    <source>
        <dbReference type="EMBL" id="KAF2732123.1"/>
    </source>
</evidence>
<sequence>MERRGVNSVGKQHFTYLYGPVREKALTKRNILAGWRGSGLFPFSPNRVLADILRPPVQQTILKANEIMVDTRPHYTELPTPATPVSGEALTSLLDMIKHVPNDKTSTHRKERLQ</sequence>
<dbReference type="Proteomes" id="UP000799444">
    <property type="component" value="Unassembled WGS sequence"/>
</dbReference>
<organism evidence="1 2">
    <name type="scientific">Polyplosphaeria fusca</name>
    <dbReference type="NCBI Taxonomy" id="682080"/>
    <lineage>
        <taxon>Eukaryota</taxon>
        <taxon>Fungi</taxon>
        <taxon>Dikarya</taxon>
        <taxon>Ascomycota</taxon>
        <taxon>Pezizomycotina</taxon>
        <taxon>Dothideomycetes</taxon>
        <taxon>Pleosporomycetidae</taxon>
        <taxon>Pleosporales</taxon>
        <taxon>Tetraplosphaeriaceae</taxon>
        <taxon>Polyplosphaeria</taxon>
    </lineage>
</organism>
<accession>A0A9P4QQX9</accession>
<name>A0A9P4QQX9_9PLEO</name>
<gene>
    <name evidence="1" type="ORF">EJ04DRAFT_497378</name>
</gene>